<organism evidence="8">
    <name type="scientific">Fagus sylvatica</name>
    <name type="common">Beechnut</name>
    <dbReference type="NCBI Taxonomy" id="28930"/>
    <lineage>
        <taxon>Eukaryota</taxon>
        <taxon>Viridiplantae</taxon>
        <taxon>Streptophyta</taxon>
        <taxon>Embryophyta</taxon>
        <taxon>Tracheophyta</taxon>
        <taxon>Spermatophyta</taxon>
        <taxon>Magnoliopsida</taxon>
        <taxon>eudicotyledons</taxon>
        <taxon>Gunneridae</taxon>
        <taxon>Pentapetalae</taxon>
        <taxon>rosids</taxon>
        <taxon>fabids</taxon>
        <taxon>Fagales</taxon>
        <taxon>Fagaceae</taxon>
        <taxon>Fagus</taxon>
    </lineage>
</organism>
<dbReference type="SMART" id="SM01410">
    <property type="entry name" value="DIM1"/>
    <property type="match status" value="1"/>
</dbReference>
<name>A0A2N9F5Z4_FAGSY</name>
<dbReference type="PANTHER" id="PTHR12052">
    <property type="entry name" value="THIOREDOXIN-LIKE PROTEN 4A, 4B"/>
    <property type="match status" value="1"/>
</dbReference>
<dbReference type="GO" id="GO:0005681">
    <property type="term" value="C:spliceosomal complex"/>
    <property type="evidence" value="ECO:0007669"/>
    <property type="project" value="TreeGrafter"/>
</dbReference>
<comment type="similarity">
    <text evidence="2">Belongs to the DIM1 family.</text>
</comment>
<dbReference type="GO" id="GO:0046540">
    <property type="term" value="C:U4/U6 x U5 tri-snRNP complex"/>
    <property type="evidence" value="ECO:0007669"/>
    <property type="project" value="InterPro"/>
</dbReference>
<evidence type="ECO:0000256" key="4">
    <source>
        <dbReference type="ARBA" id="ARBA00023187"/>
    </source>
</evidence>
<evidence type="ECO:0000256" key="2">
    <source>
        <dbReference type="ARBA" id="ARBA00008241"/>
    </source>
</evidence>
<dbReference type="InterPro" id="IPR036249">
    <property type="entry name" value="Thioredoxin-like_sf"/>
</dbReference>
<dbReference type="AlphaFoldDB" id="A0A2N9F5Z4"/>
<feature type="region of interest" description="Disordered" evidence="7">
    <location>
        <begin position="1143"/>
        <end position="1227"/>
    </location>
</feature>
<evidence type="ECO:0000313" key="8">
    <source>
        <dbReference type="EMBL" id="SPC82269.1"/>
    </source>
</evidence>
<feature type="region of interest" description="Disordered" evidence="7">
    <location>
        <begin position="913"/>
        <end position="1016"/>
    </location>
</feature>
<dbReference type="GO" id="GO:0000398">
    <property type="term" value="P:mRNA splicing, via spliceosome"/>
    <property type="evidence" value="ECO:0007669"/>
    <property type="project" value="InterPro"/>
</dbReference>
<dbReference type="Pfam" id="PF02966">
    <property type="entry name" value="DIM1"/>
    <property type="match status" value="1"/>
</dbReference>
<accession>A0A2N9F5Z4</accession>
<proteinExistence type="inferred from homology"/>
<evidence type="ECO:0000256" key="6">
    <source>
        <dbReference type="SAM" id="Coils"/>
    </source>
</evidence>
<reference evidence="8" key="1">
    <citation type="submission" date="2018-02" db="EMBL/GenBank/DDBJ databases">
        <authorList>
            <person name="Cohen D.B."/>
            <person name="Kent A.D."/>
        </authorList>
    </citation>
    <scope>NUCLEOTIDE SEQUENCE</scope>
</reference>
<evidence type="ECO:0008006" key="9">
    <source>
        <dbReference type="Google" id="ProtNLM"/>
    </source>
</evidence>
<evidence type="ECO:0000256" key="7">
    <source>
        <dbReference type="SAM" id="MobiDB-lite"/>
    </source>
</evidence>
<dbReference type="FunFam" id="3.40.30.10:FF:000004">
    <property type="entry name" value="Spliceosomal protein DIB1"/>
    <property type="match status" value="1"/>
</dbReference>
<dbReference type="SUPFAM" id="SSF52833">
    <property type="entry name" value="Thioredoxin-like"/>
    <property type="match status" value="1"/>
</dbReference>
<evidence type="ECO:0000256" key="5">
    <source>
        <dbReference type="ARBA" id="ARBA00023242"/>
    </source>
</evidence>
<dbReference type="InterPro" id="IPR008686">
    <property type="entry name" value="RNA_pol_mitovir"/>
</dbReference>
<protein>
    <recommendedName>
        <fullName evidence="9">Thioredoxin domain-containing protein</fullName>
    </recommendedName>
</protein>
<feature type="compositionally biased region" description="Polar residues" evidence="7">
    <location>
        <begin position="967"/>
        <end position="977"/>
    </location>
</feature>
<gene>
    <name evidence="8" type="ORF">FSB_LOCUS10151</name>
</gene>
<dbReference type="EMBL" id="OIVN01000568">
    <property type="protein sequence ID" value="SPC82269.1"/>
    <property type="molecule type" value="Genomic_DNA"/>
</dbReference>
<comment type="subcellular location">
    <subcellularLocation>
        <location evidence="1">Nucleus</location>
    </subcellularLocation>
</comment>
<dbReference type="GO" id="GO:0005682">
    <property type="term" value="C:U5 snRNP"/>
    <property type="evidence" value="ECO:0007669"/>
    <property type="project" value="TreeGrafter"/>
</dbReference>
<keyword evidence="4" id="KW-0508">mRNA splicing</keyword>
<feature type="compositionally biased region" description="Acidic residues" evidence="7">
    <location>
        <begin position="1179"/>
        <end position="1200"/>
    </location>
</feature>
<dbReference type="Pfam" id="PF05919">
    <property type="entry name" value="Mitovir_RNA_pol"/>
    <property type="match status" value="1"/>
</dbReference>
<feature type="coiled-coil region" evidence="6">
    <location>
        <begin position="1098"/>
        <end position="1125"/>
    </location>
</feature>
<evidence type="ECO:0000256" key="3">
    <source>
        <dbReference type="ARBA" id="ARBA00022664"/>
    </source>
</evidence>
<keyword evidence="5" id="KW-0539">Nucleus</keyword>
<dbReference type="InterPro" id="IPR004123">
    <property type="entry name" value="Dim1"/>
</dbReference>
<dbReference type="PANTHER" id="PTHR12052:SF5">
    <property type="entry name" value="THIOREDOXIN-LIKE PROTEIN 4A"/>
    <property type="match status" value="1"/>
</dbReference>
<feature type="compositionally biased region" description="Low complexity" evidence="7">
    <location>
        <begin position="929"/>
        <end position="939"/>
    </location>
</feature>
<keyword evidence="6" id="KW-0175">Coiled coil</keyword>
<feature type="compositionally biased region" description="Basic residues" evidence="7">
    <location>
        <begin position="940"/>
        <end position="957"/>
    </location>
</feature>
<evidence type="ECO:0000256" key="1">
    <source>
        <dbReference type="ARBA" id="ARBA00004123"/>
    </source>
</evidence>
<keyword evidence="3" id="KW-0507">mRNA processing</keyword>
<dbReference type="CDD" id="cd02954">
    <property type="entry name" value="DIM1"/>
    <property type="match status" value="1"/>
</dbReference>
<dbReference type="Gene3D" id="3.40.30.10">
    <property type="entry name" value="Glutaredoxin"/>
    <property type="match status" value="1"/>
</dbReference>
<sequence>MVKNPIEIVIWAKGRMPPGTKRMLLYGWRAPHGKRSAPVRVSLSILRRALVSERPSSLTFFLRQPYGGPQMVEETYSLDPIHGGIGKFQAICGCGMMITLYDKYRLTSLKVDGITPTFNTFPARLRPDQEYLGMDLGATSTNLPNLLETVLVRLLHMLVDFQWTTKYNWGGMALANLYADFDSISRGATTSFIGIARVGHVATDKKAFKVAQISHLFEGSGVLAFYMAERVTRQLGDEDDLVSMSPLRFTLFHYEAPDEIINLWRSGGKTLVFSSFSFKSSVLGFCALLNYFYLQTPADGGSGSANPISPPNISPSFLDRSQSIYRADGSICEVQVTRRTNILGYLVPKDTCPISLSSNLQVVLALTCILATDSFACDILLVYSCGPELHDPTVWEHEDLDDRLLLLPLFKTTRQQQQRTQPLGYLSSRPLFALSHHFVVWYCADKVYPGKKCSKYALLGDDIVIGDAAGKQAKNWPNRLKIGSTNRSGRWAVDQAILAEEERLVVIRFGHDWDETCMQMDEVLASVAETIKNFAVIYLVDITEVPDFNTMYELYDPSTIMFFFRNKHIMIDLGTGNNNKINWALKDKQEFIDIVETVFRGARKGRGCAPLNSASLEEVSYRVCEEDDDDNASVSQPRSTIAAEIRKNSHITNPKSSPTSIATSPGTIFIIQPRPKASKLARLVNSEASMTRFRELYRVPPSICLAYCNSSNFPVINRDEILLPIMAVVEGGVRFLLHPLLINFLQIVNATPSQVSVNLFRIIMGVVALNRLLGVNLNTGEILRVYQYMCPGEESKTLCHLKAKKVNQKLVNGLPDTNKGYDKDYLRVSGDWFTESKCRSSFGYPDPSRIALYESQADTELVKRVLATNVYVDQRGEPRTPSQEVRVEPSVPCVAIPANTTTLREDPKLIPTGQVSEMAPPINPFELMGKATSGSSSRTSKGKGKGRGKGAGKKSKKAMSESSTSEQVTQATTTQESPLPLPIVHEIDESDHGEDLAPPSKRGRTEGPSMPAEGTSSGFEAWVPNLLFGDGPISVHDTVLDESETELSVHVAHGLARAACLPGDMNQWDSMNSGQIFRHITRGMMMLEDQHFRNVNLMKEAEEQARAKVENRKKMEVELTELKEKRKLGLNFRMVYNSGFRQGWKSTLKKTEQPESSELFLRSNTPIPYPEEGLKDSDNEAQEEEGEEEEEDDVEGEEGIGSDSIQENPQPAPIETATDAPGPTSGL</sequence>